<dbReference type="PROSITE" id="PS01098">
    <property type="entry name" value="LIPASE_GDSL_SER"/>
    <property type="match status" value="4"/>
</dbReference>
<accession>A0A4Y1QSH7</accession>
<dbReference type="InterPro" id="IPR001087">
    <property type="entry name" value="GDSL"/>
</dbReference>
<dbReference type="InterPro" id="IPR008265">
    <property type="entry name" value="Lipase_GDSL_AS"/>
</dbReference>
<dbReference type="InterPro" id="IPR035669">
    <property type="entry name" value="SGNH_plant_lipase-like"/>
</dbReference>
<comment type="similarity">
    <text evidence="1">Belongs to the 'GDSL' lipolytic enzyme family.</text>
</comment>
<dbReference type="EMBL" id="AP019297">
    <property type="protein sequence ID" value="BBG94796.1"/>
    <property type="molecule type" value="Genomic_DNA"/>
</dbReference>
<dbReference type="Pfam" id="PF00657">
    <property type="entry name" value="Lipase_GDSL"/>
    <property type="match status" value="4"/>
</dbReference>
<dbReference type="InterPro" id="IPR036514">
    <property type="entry name" value="SGNH_hydro_sf"/>
</dbReference>
<evidence type="ECO:0000256" key="1">
    <source>
        <dbReference type="ARBA" id="ARBA00008668"/>
    </source>
</evidence>
<dbReference type="CDD" id="cd01837">
    <property type="entry name" value="SGNH_plant_lipase_like"/>
    <property type="match status" value="4"/>
</dbReference>
<protein>
    <submittedName>
        <fullName evidence="2">GDSL-like Lipase/Acylhydrolase superfamily protein</fullName>
    </submittedName>
</protein>
<keyword evidence="2" id="KW-0378">Hydrolase</keyword>
<organism evidence="2">
    <name type="scientific">Prunus dulcis</name>
    <name type="common">Almond</name>
    <name type="synonym">Amygdalus dulcis</name>
    <dbReference type="NCBI Taxonomy" id="3755"/>
    <lineage>
        <taxon>Eukaryota</taxon>
        <taxon>Viridiplantae</taxon>
        <taxon>Streptophyta</taxon>
        <taxon>Embryophyta</taxon>
        <taxon>Tracheophyta</taxon>
        <taxon>Spermatophyta</taxon>
        <taxon>Magnoliopsida</taxon>
        <taxon>eudicotyledons</taxon>
        <taxon>Gunneridae</taxon>
        <taxon>Pentapetalae</taxon>
        <taxon>rosids</taxon>
        <taxon>fabids</taxon>
        <taxon>Rosales</taxon>
        <taxon>Rosaceae</taxon>
        <taxon>Amygdaloideae</taxon>
        <taxon>Amygdaleae</taxon>
        <taxon>Prunus</taxon>
    </lineage>
</organism>
<dbReference type="GO" id="GO:0006629">
    <property type="term" value="P:lipid metabolic process"/>
    <property type="evidence" value="ECO:0007669"/>
    <property type="project" value="InterPro"/>
</dbReference>
<sequence length="1311" mass="142216">MVFGLFHYPTITVEAAVKLPPGQTIPAVIVFGDSIMDTGNNNDLKSLIKCNFSPYGRDFQGHKPTGRFGNGKVPSDFIVEELGIKKYLPAYLDPSLRPEDLATGVCFASGGTGYDPMTPQIASVISMSDQLSMFKEYIGKLKGIVGEERTNFILSNALFLVVAGSDDLANTYFTIRARKAQYDVPAYTDLMVNSASSFVKELYGLGARRIGLFSAPPIGCVPSQRTLGGGLARDCAEEYNEAAKLFNAKLSRSLNSLNTALPNSRVVYVDVYNPLLDIILNPAENGFKVAEKGCCGTGIIEVAVLCNKYDATCANANDYVFWDSYHPTERTYTASAANVTIPAVFMFGDSIVDTGNNNDNLKTPARCNFPPYGRDFQGGIPTGRYSNGKVPSDFIAEELGIKELLPAYLDPNLARNDLLTGVSFAVGATGYDPMTAKVVAVTPLSDQLLQFEEYIGKLKGIAGEDRANSILANSLFFVVSSSNDLANTYFVTGIRKLEYDVPSYTDLMLNHASDFLKGLYALGARRIGVFSAPPIGCLPSQRTLGGGILRDCVEKPNQAAMLFNSKLSAELDDLNKNLPNSNLVYVDIYNPLLDLIINPTNYGFEIADKGCCGSGKLEVSILCNEFEPETCTDDSNYVFWDSYHPSEAAYKIIVKELMTKYIYRLATILDLINMEKAAAARITLPGNASVSAVIIFGDSIVDTGNNNNNFKTLARSNFPPYGKDLKGGMPTGRYSNGKVPSDLIVEALGIKELLPAYLDPTLQPKDLLTGVVIAAGGAGYDPLTAQVAGVASLSDQLKQFKEYIKKLKAIAGEERANFIISNSLIFVVAGTNDISNTYFLTGLVWIGVRRIGVLNTPPIGCVPSQRTVAGGVLRECDEKQNQASQLFNSKLSAEVDDLNKNLPNSRVVYIDIYNPLLDLINNPTKYGFEVVNKGCCGTGIIEVTKLCNQIQPAGTCSDDSNQATGNVSVPAVIIFGDSIVDTGNNNNNFKTLARCNFLPYGKDLKGGMPTGRFSNGKVPSDLIGAFMKDGQCCVFSCSVEAFGIKELLPAYLDPTLLQPEDLLTGVVIAAGGAGYDPLTAQLAGVASLSDQLKQFQEYVEKLKGIAGEERTNFIIANCLIFVVAGSNDISNTYFLSGARKLEYDVPSYTDFMLNYASQFVKDLYGPGARRIGVLNAPPIGCVPSQRTVGGGVLRECDDKQNQASQLFNFKLSAEMDGLNKNLPNSRVVYIDIYNPLLDLIINPTKYGFEVVNKGCCGSGIIEVTKLCNQFQPAGTCSDDSKYVFWDSYHPTETAYKIIVQQMLDKYANRFF</sequence>
<dbReference type="PANTHER" id="PTHR45642:SF150">
    <property type="entry name" value="GDSL ESTERASE_LIPASE EXL3"/>
    <property type="match status" value="1"/>
</dbReference>
<reference evidence="2" key="1">
    <citation type="journal article" date="2019" name="Science">
        <title>Mutation of a bHLH transcription factor allowed almond domestication.</title>
        <authorList>
            <person name="Sanchez-Perez R."/>
            <person name="Pavan S."/>
            <person name="Mazzeo R."/>
            <person name="Moldovan C."/>
            <person name="Aiese Cigliano R."/>
            <person name="Del Cueto J."/>
            <person name="Ricciardi F."/>
            <person name="Lotti C."/>
            <person name="Ricciardi L."/>
            <person name="Dicenta F."/>
            <person name="Lopez-Marques R.L."/>
            <person name="Lindberg Moller B."/>
        </authorList>
    </citation>
    <scope>NUCLEOTIDE SEQUENCE</scope>
</reference>
<dbReference type="FunFam" id="3.40.50.1110:FF:000003">
    <property type="entry name" value="GDSL esterase/lipase APG"/>
    <property type="match status" value="4"/>
</dbReference>
<dbReference type="GO" id="GO:0016298">
    <property type="term" value="F:lipase activity"/>
    <property type="evidence" value="ECO:0007669"/>
    <property type="project" value="InterPro"/>
</dbReference>
<dbReference type="PANTHER" id="PTHR45642">
    <property type="entry name" value="GDSL ESTERASE/LIPASE EXL3"/>
    <property type="match status" value="1"/>
</dbReference>
<gene>
    <name evidence="2" type="ORF">Prudu_003165</name>
</gene>
<dbReference type="InterPro" id="IPR050592">
    <property type="entry name" value="GDSL_lipolytic_enzyme"/>
</dbReference>
<dbReference type="Gene3D" id="3.40.50.1110">
    <property type="entry name" value="SGNH hydrolase"/>
    <property type="match status" value="4"/>
</dbReference>
<dbReference type="SUPFAM" id="SSF52266">
    <property type="entry name" value="SGNH hydrolase"/>
    <property type="match status" value="2"/>
</dbReference>
<evidence type="ECO:0000313" key="2">
    <source>
        <dbReference type="EMBL" id="BBG94796.1"/>
    </source>
</evidence>
<name>A0A4Y1QSH7_PRUDU</name>
<proteinExistence type="inferred from homology"/>